<sequence length="127" mass="14011">MLDEVHEDKIRGTDNSTAADDEHQNRLDGADVDTERDIRSGGAAAKSRAVAAGGKRGRAPVWSLCNLLKNVFAFKMHQKLQQCAALNSMSSWQATSKVSACRQMQRLARAGARREDAKVNGLRHRHK</sequence>
<feature type="region of interest" description="Disordered" evidence="1">
    <location>
        <begin position="1"/>
        <end position="56"/>
    </location>
</feature>
<gene>
    <name evidence="2" type="ORF">GN958_ATG11257</name>
</gene>
<feature type="compositionally biased region" description="Low complexity" evidence="1">
    <location>
        <begin position="40"/>
        <end position="53"/>
    </location>
</feature>
<evidence type="ECO:0000313" key="3">
    <source>
        <dbReference type="Proteomes" id="UP000704712"/>
    </source>
</evidence>
<protein>
    <submittedName>
        <fullName evidence="2">Uncharacterized protein</fullName>
    </submittedName>
</protein>
<comment type="caution">
    <text evidence="2">The sequence shown here is derived from an EMBL/GenBank/DDBJ whole genome shotgun (WGS) entry which is preliminary data.</text>
</comment>
<proteinExistence type="predicted"/>
<name>A0A8S9UFQ0_PHYIN</name>
<feature type="compositionally biased region" description="Basic and acidic residues" evidence="1">
    <location>
        <begin position="20"/>
        <end position="39"/>
    </location>
</feature>
<reference evidence="2" key="1">
    <citation type="submission" date="2020-03" db="EMBL/GenBank/DDBJ databases">
        <title>Hybrid Assembly of Korean Phytophthora infestans isolates.</title>
        <authorList>
            <person name="Prokchorchik M."/>
            <person name="Lee Y."/>
            <person name="Seo J."/>
            <person name="Cho J.-H."/>
            <person name="Park Y.-E."/>
            <person name="Jang D.-C."/>
            <person name="Im J.-S."/>
            <person name="Choi J.-G."/>
            <person name="Park H.-J."/>
            <person name="Lee G.-B."/>
            <person name="Lee Y.-G."/>
            <person name="Hong S.-Y."/>
            <person name="Cho K."/>
            <person name="Sohn K.H."/>
        </authorList>
    </citation>
    <scope>NUCLEOTIDE SEQUENCE</scope>
    <source>
        <strain evidence="2">KR_2_A2</strain>
    </source>
</reference>
<organism evidence="2 3">
    <name type="scientific">Phytophthora infestans</name>
    <name type="common">Potato late blight agent</name>
    <name type="synonym">Botrytis infestans</name>
    <dbReference type="NCBI Taxonomy" id="4787"/>
    <lineage>
        <taxon>Eukaryota</taxon>
        <taxon>Sar</taxon>
        <taxon>Stramenopiles</taxon>
        <taxon>Oomycota</taxon>
        <taxon>Peronosporomycetes</taxon>
        <taxon>Peronosporales</taxon>
        <taxon>Peronosporaceae</taxon>
        <taxon>Phytophthora</taxon>
    </lineage>
</organism>
<dbReference type="EMBL" id="JAACNO010001556">
    <property type="protein sequence ID" value="KAF4139356.1"/>
    <property type="molecule type" value="Genomic_DNA"/>
</dbReference>
<dbReference type="Proteomes" id="UP000704712">
    <property type="component" value="Unassembled WGS sequence"/>
</dbReference>
<evidence type="ECO:0000256" key="1">
    <source>
        <dbReference type="SAM" id="MobiDB-lite"/>
    </source>
</evidence>
<accession>A0A8S9UFQ0</accession>
<feature type="compositionally biased region" description="Basic and acidic residues" evidence="1">
    <location>
        <begin position="1"/>
        <end position="12"/>
    </location>
</feature>
<dbReference type="AlphaFoldDB" id="A0A8S9UFQ0"/>
<evidence type="ECO:0000313" key="2">
    <source>
        <dbReference type="EMBL" id="KAF4139356.1"/>
    </source>
</evidence>